<keyword evidence="2" id="KW-1185">Reference proteome</keyword>
<gene>
    <name evidence="1" type="ORF">C8A01DRAFT_31833</name>
</gene>
<reference evidence="2" key="1">
    <citation type="journal article" date="2023" name="Mol. Phylogenet. Evol.">
        <title>Genome-scale phylogeny and comparative genomics of the fungal order Sordariales.</title>
        <authorList>
            <person name="Hensen N."/>
            <person name="Bonometti L."/>
            <person name="Westerberg I."/>
            <person name="Brannstrom I.O."/>
            <person name="Guillou S."/>
            <person name="Cros-Aarteil S."/>
            <person name="Calhoun S."/>
            <person name="Haridas S."/>
            <person name="Kuo A."/>
            <person name="Mondo S."/>
            <person name="Pangilinan J."/>
            <person name="Riley R."/>
            <person name="LaButti K."/>
            <person name="Andreopoulos B."/>
            <person name="Lipzen A."/>
            <person name="Chen C."/>
            <person name="Yan M."/>
            <person name="Daum C."/>
            <person name="Ng V."/>
            <person name="Clum A."/>
            <person name="Steindorff A."/>
            <person name="Ohm R.A."/>
            <person name="Martin F."/>
            <person name="Silar P."/>
            <person name="Natvig D.O."/>
            <person name="Lalanne C."/>
            <person name="Gautier V."/>
            <person name="Ament-Velasquez S.L."/>
            <person name="Kruys A."/>
            <person name="Hutchinson M.I."/>
            <person name="Powell A.J."/>
            <person name="Barry K."/>
            <person name="Miller A.N."/>
            <person name="Grigoriev I.V."/>
            <person name="Debuchy R."/>
            <person name="Gladieux P."/>
            <person name="Hiltunen Thoren M."/>
            <person name="Johannesson H."/>
        </authorList>
    </citation>
    <scope>NUCLEOTIDE SEQUENCE [LARGE SCALE GENOMIC DNA]</scope>
    <source>
        <strain evidence="2">CBS 284.82</strain>
    </source>
</reference>
<protein>
    <submittedName>
        <fullName evidence="1">Uncharacterized protein</fullName>
    </submittedName>
</protein>
<evidence type="ECO:0000313" key="1">
    <source>
        <dbReference type="EMBL" id="KAK4043960.1"/>
    </source>
</evidence>
<evidence type="ECO:0000313" key="2">
    <source>
        <dbReference type="Proteomes" id="UP001303115"/>
    </source>
</evidence>
<dbReference type="AlphaFoldDB" id="A0AAN6PSW1"/>
<dbReference type="Proteomes" id="UP001303115">
    <property type="component" value="Unassembled WGS sequence"/>
</dbReference>
<organism evidence="1 2">
    <name type="scientific">Parachaetomium inaequale</name>
    <dbReference type="NCBI Taxonomy" id="2588326"/>
    <lineage>
        <taxon>Eukaryota</taxon>
        <taxon>Fungi</taxon>
        <taxon>Dikarya</taxon>
        <taxon>Ascomycota</taxon>
        <taxon>Pezizomycotina</taxon>
        <taxon>Sordariomycetes</taxon>
        <taxon>Sordariomycetidae</taxon>
        <taxon>Sordariales</taxon>
        <taxon>Chaetomiaceae</taxon>
        <taxon>Parachaetomium</taxon>
    </lineage>
</organism>
<dbReference type="EMBL" id="MU854322">
    <property type="protein sequence ID" value="KAK4043960.1"/>
    <property type="molecule type" value="Genomic_DNA"/>
</dbReference>
<name>A0AAN6PSW1_9PEZI</name>
<sequence>MAGNGLDPNQVTALQKRFSGLDDQLHYQKGHTIYNKYATYKAADKAAGTASTAYKGEAAKLKATKPYDPNQKRGNVGGTTYYQAGHRTLAPLAGTASQTAQYHYERRDSFNVKYKDVLTAQGPKVYQNHVEAAGSAQASATKYAGLQQKHQAHS</sequence>
<accession>A0AAN6PSW1</accession>
<comment type="caution">
    <text evidence="1">The sequence shown here is derived from an EMBL/GenBank/DDBJ whole genome shotgun (WGS) entry which is preliminary data.</text>
</comment>
<proteinExistence type="predicted"/>